<dbReference type="Proteomes" id="UP000233786">
    <property type="component" value="Unassembled WGS sequence"/>
</dbReference>
<proteinExistence type="predicted"/>
<evidence type="ECO:0000313" key="1">
    <source>
        <dbReference type="EMBL" id="PKW18732.1"/>
    </source>
</evidence>
<dbReference type="STRING" id="994479.GCA_000194155_04884"/>
<reference evidence="1" key="1">
    <citation type="submission" date="2017-12" db="EMBL/GenBank/DDBJ databases">
        <title>Sequencing the genomes of 1000 Actinobacteria strains.</title>
        <authorList>
            <person name="Klenk H.-P."/>
        </authorList>
    </citation>
    <scope>NUCLEOTIDE SEQUENCE [LARGE SCALE GENOMIC DNA]</scope>
    <source>
        <strain evidence="1">DSM 44228</strain>
    </source>
</reference>
<dbReference type="RefSeq" id="WP_010310221.1">
    <property type="nucleotide sequence ID" value="NZ_CP061007.1"/>
</dbReference>
<name>A0A2N3Y715_SACSN</name>
<accession>A0A2N3Y715</accession>
<gene>
    <name evidence="1" type="ORF">A8926_6858</name>
</gene>
<dbReference type="AlphaFoldDB" id="A0A2N3Y715"/>
<organism evidence="1 2">
    <name type="scientific">Saccharopolyspora spinosa</name>
    <dbReference type="NCBI Taxonomy" id="60894"/>
    <lineage>
        <taxon>Bacteria</taxon>
        <taxon>Bacillati</taxon>
        <taxon>Actinomycetota</taxon>
        <taxon>Actinomycetes</taxon>
        <taxon>Pseudonocardiales</taxon>
        <taxon>Pseudonocardiaceae</taxon>
        <taxon>Saccharopolyspora</taxon>
    </lineage>
</organism>
<evidence type="ECO:0008006" key="3">
    <source>
        <dbReference type="Google" id="ProtNLM"/>
    </source>
</evidence>
<comment type="caution">
    <text evidence="1">The sequence shown here is derived from an EMBL/GenBank/DDBJ whole genome shotgun (WGS) entry which is preliminary data.</text>
</comment>
<protein>
    <recommendedName>
        <fullName evidence="3">Homeodomain-like domain-containing protein</fullName>
    </recommendedName>
</protein>
<sequence length="63" mass="7384">MPPSPITAEERARIEQLLLDGGRPFRIANQVGRSEWAVRRIRDTLCDQIHDDDIDTWRMRGPR</sequence>
<evidence type="ECO:0000313" key="2">
    <source>
        <dbReference type="Proteomes" id="UP000233786"/>
    </source>
</evidence>
<dbReference type="EMBL" id="PJNB01000001">
    <property type="protein sequence ID" value="PKW18732.1"/>
    <property type="molecule type" value="Genomic_DNA"/>
</dbReference>
<keyword evidence="2" id="KW-1185">Reference proteome</keyword>